<dbReference type="PANTHER" id="PTHR45614">
    <property type="entry name" value="MYB PROTEIN-RELATED"/>
    <property type="match status" value="1"/>
</dbReference>
<evidence type="ECO:0000256" key="1">
    <source>
        <dbReference type="ARBA" id="ARBA00022737"/>
    </source>
</evidence>
<feature type="domain" description="Myb-like" evidence="4">
    <location>
        <begin position="118"/>
        <end position="168"/>
    </location>
</feature>
<dbReference type="Gene3D" id="1.10.10.60">
    <property type="entry name" value="Homeodomain-like"/>
    <property type="match status" value="3"/>
</dbReference>
<dbReference type="PANTHER" id="PTHR45614:SF25">
    <property type="entry name" value="MYB PROTEIN"/>
    <property type="match status" value="1"/>
</dbReference>
<dbReference type="InterPro" id="IPR017930">
    <property type="entry name" value="Myb_dom"/>
</dbReference>
<dbReference type="OrthoDB" id="2143914at2759"/>
<keyword evidence="2" id="KW-0238">DNA-binding</keyword>
<sequence length="607" mass="68417">MESDESHSDNDTPNLGVQWTREEDNLLREAVVKFSGKAWKRIAEYCFPDGSRDKDQCLQRWRMISKPRSIKGPWTPEEDRKLRALVSELGAEKWVLIANRLGSRTGKQCRERWHNHLDPKIDKSPFTAEENELILKLHERLGPKWAEMAKLLPGRPDNAIKNHYNTSMQRQRRRRLSLQDPSELQMKFSDQGSGPSTSVTSPILSPSTATSTSRSHRFDPYERRHSMPCLEIPEKMQAQHDATPLPSRNALASPKTPDAKLRMQFSPGMSRSSSLGSANRPASSHSTRPSLLVSPSTHYFASTSAAKPSSPLSPNFPGKLARASSTMSLSTHSGRQSPYSNYSEQGYGYYQQEQQLHHSLPRPNLTRHESLNLHRRSYPRNIHHEHHRSLDANPFSALAELANVAEQHRDMRAATLTTVVPKEEEIDMDRDSHSTLDQHDIESAVAMTMIAKPTAATATTNVTRWFSTSLSNLKEEEHLDENRSPTRTQHSYHIDQQSELSSNFHNRPGFNGRSSSSPSSPRISLTTTTATNRPVYRSERTSSMDYSASENGGSDHEQDVVVMVAGGHTREPSPKLDAAYLSMRRGSVRELMAINNLCLSSEEMEHC</sequence>
<feature type="region of interest" description="Disordered" evidence="3">
    <location>
        <begin position="237"/>
        <end position="344"/>
    </location>
</feature>
<evidence type="ECO:0000256" key="3">
    <source>
        <dbReference type="SAM" id="MobiDB-lite"/>
    </source>
</evidence>
<dbReference type="Pfam" id="PF13921">
    <property type="entry name" value="Myb_DNA-bind_6"/>
    <property type="match status" value="1"/>
</dbReference>
<evidence type="ECO:0000256" key="2">
    <source>
        <dbReference type="ARBA" id="ARBA00023125"/>
    </source>
</evidence>
<dbReference type="GO" id="GO:0000981">
    <property type="term" value="F:DNA-binding transcription factor activity, RNA polymerase II-specific"/>
    <property type="evidence" value="ECO:0007669"/>
    <property type="project" value="TreeGrafter"/>
</dbReference>
<dbReference type="InterPro" id="IPR001005">
    <property type="entry name" value="SANT/Myb"/>
</dbReference>
<feature type="compositionally biased region" description="Polar residues" evidence="3">
    <location>
        <begin position="280"/>
        <end position="313"/>
    </location>
</feature>
<name>A0A9P6J2V4_9FUNG</name>
<feature type="compositionally biased region" description="Polar residues" evidence="3">
    <location>
        <begin position="543"/>
        <end position="552"/>
    </location>
</feature>
<organism evidence="6 7">
    <name type="scientific">Modicella reniformis</name>
    <dbReference type="NCBI Taxonomy" id="1440133"/>
    <lineage>
        <taxon>Eukaryota</taxon>
        <taxon>Fungi</taxon>
        <taxon>Fungi incertae sedis</taxon>
        <taxon>Mucoromycota</taxon>
        <taxon>Mortierellomycotina</taxon>
        <taxon>Mortierellomycetes</taxon>
        <taxon>Mortierellales</taxon>
        <taxon>Mortierellaceae</taxon>
        <taxon>Modicella</taxon>
    </lineage>
</organism>
<comment type="caution">
    <text evidence="6">The sequence shown here is derived from an EMBL/GenBank/DDBJ whole genome shotgun (WGS) entry which is preliminary data.</text>
</comment>
<gene>
    <name evidence="6" type="primary">MYB3R-5</name>
    <name evidence="6" type="ORF">BGZ65_003368</name>
</gene>
<proteinExistence type="predicted"/>
<dbReference type="InterPro" id="IPR050560">
    <property type="entry name" value="MYB_TF"/>
</dbReference>
<keyword evidence="7" id="KW-1185">Reference proteome</keyword>
<dbReference type="InterPro" id="IPR009057">
    <property type="entry name" value="Homeodomain-like_sf"/>
</dbReference>
<feature type="region of interest" description="Disordered" evidence="3">
    <location>
        <begin position="474"/>
        <end position="557"/>
    </location>
</feature>
<feature type="region of interest" description="Disordered" evidence="3">
    <location>
        <begin position="155"/>
        <end position="221"/>
    </location>
</feature>
<accession>A0A9P6J2V4</accession>
<feature type="compositionally biased region" description="Low complexity" evidence="3">
    <location>
        <begin position="266"/>
        <end position="277"/>
    </location>
</feature>
<evidence type="ECO:0000259" key="5">
    <source>
        <dbReference type="PROSITE" id="PS51294"/>
    </source>
</evidence>
<feature type="domain" description="HTH myb-type" evidence="5">
    <location>
        <begin position="19"/>
        <end position="62"/>
    </location>
</feature>
<feature type="compositionally biased region" description="Basic and acidic residues" evidence="3">
    <location>
        <begin position="474"/>
        <end position="484"/>
    </location>
</feature>
<dbReference type="AlphaFoldDB" id="A0A9P6J2V4"/>
<feature type="compositionally biased region" description="Polar residues" evidence="3">
    <location>
        <begin position="188"/>
        <end position="213"/>
    </location>
</feature>
<protein>
    <submittedName>
        <fullName evidence="6">Transcription factor myb3r-5</fullName>
    </submittedName>
</protein>
<feature type="domain" description="HTH myb-type" evidence="5">
    <location>
        <begin position="66"/>
        <end position="121"/>
    </location>
</feature>
<feature type="domain" description="HTH myb-type" evidence="5">
    <location>
        <begin position="123"/>
        <end position="172"/>
    </location>
</feature>
<evidence type="ECO:0000259" key="4">
    <source>
        <dbReference type="PROSITE" id="PS50090"/>
    </source>
</evidence>
<dbReference type="CDD" id="cd11660">
    <property type="entry name" value="SANT_TRF"/>
    <property type="match status" value="1"/>
</dbReference>
<keyword evidence="1" id="KW-0677">Repeat</keyword>
<dbReference type="Proteomes" id="UP000749646">
    <property type="component" value="Unassembled WGS sequence"/>
</dbReference>
<dbReference type="PROSITE" id="PS50090">
    <property type="entry name" value="MYB_LIKE"/>
    <property type="match status" value="3"/>
</dbReference>
<evidence type="ECO:0000313" key="7">
    <source>
        <dbReference type="Proteomes" id="UP000749646"/>
    </source>
</evidence>
<dbReference type="CDD" id="cd00167">
    <property type="entry name" value="SANT"/>
    <property type="match status" value="2"/>
</dbReference>
<evidence type="ECO:0000313" key="6">
    <source>
        <dbReference type="EMBL" id="KAF9955476.1"/>
    </source>
</evidence>
<feature type="domain" description="Myb-like" evidence="4">
    <location>
        <begin position="66"/>
        <end position="117"/>
    </location>
</feature>
<dbReference type="FunFam" id="1.10.10.60:FF:000010">
    <property type="entry name" value="Transcriptional activator Myb isoform A"/>
    <property type="match status" value="1"/>
</dbReference>
<dbReference type="EMBL" id="JAAAHW010006756">
    <property type="protein sequence ID" value="KAF9955476.1"/>
    <property type="molecule type" value="Genomic_DNA"/>
</dbReference>
<dbReference type="SMART" id="SM00717">
    <property type="entry name" value="SANT"/>
    <property type="match status" value="3"/>
</dbReference>
<feature type="compositionally biased region" description="Polar residues" evidence="3">
    <location>
        <begin position="323"/>
        <end position="338"/>
    </location>
</feature>
<dbReference type="SUPFAM" id="SSF46689">
    <property type="entry name" value="Homeodomain-like"/>
    <property type="match status" value="2"/>
</dbReference>
<dbReference type="GO" id="GO:0005634">
    <property type="term" value="C:nucleus"/>
    <property type="evidence" value="ECO:0007669"/>
    <property type="project" value="TreeGrafter"/>
</dbReference>
<reference evidence="6" key="1">
    <citation type="journal article" date="2020" name="Fungal Divers.">
        <title>Resolving the Mortierellaceae phylogeny through synthesis of multi-gene phylogenetics and phylogenomics.</title>
        <authorList>
            <person name="Vandepol N."/>
            <person name="Liber J."/>
            <person name="Desiro A."/>
            <person name="Na H."/>
            <person name="Kennedy M."/>
            <person name="Barry K."/>
            <person name="Grigoriev I.V."/>
            <person name="Miller A.N."/>
            <person name="O'Donnell K."/>
            <person name="Stajich J.E."/>
            <person name="Bonito G."/>
        </authorList>
    </citation>
    <scope>NUCLEOTIDE SEQUENCE</scope>
    <source>
        <strain evidence="6">MES-2147</strain>
    </source>
</reference>
<feature type="compositionally biased region" description="Low complexity" evidence="3">
    <location>
        <begin position="513"/>
        <end position="524"/>
    </location>
</feature>
<feature type="domain" description="Myb-like" evidence="4">
    <location>
        <begin position="19"/>
        <end position="65"/>
    </location>
</feature>
<feature type="compositionally biased region" description="Polar residues" evidence="3">
    <location>
        <begin position="485"/>
        <end position="505"/>
    </location>
</feature>
<dbReference type="PROSITE" id="PS51294">
    <property type="entry name" value="HTH_MYB"/>
    <property type="match status" value="3"/>
</dbReference>
<dbReference type="Pfam" id="PF00249">
    <property type="entry name" value="Myb_DNA-binding"/>
    <property type="match status" value="1"/>
</dbReference>
<dbReference type="GO" id="GO:0000978">
    <property type="term" value="F:RNA polymerase II cis-regulatory region sequence-specific DNA binding"/>
    <property type="evidence" value="ECO:0007669"/>
    <property type="project" value="TreeGrafter"/>
</dbReference>